<accession>A0ABR7IAM8</accession>
<dbReference type="Pfam" id="PF07451">
    <property type="entry name" value="SpoVAD"/>
    <property type="match status" value="1"/>
</dbReference>
<name>A0ABR7IAM8_9FIRM</name>
<dbReference type="Proteomes" id="UP000621540">
    <property type="component" value="Unassembled WGS sequence"/>
</dbReference>
<comment type="caution">
    <text evidence="1">The sequence shown here is derived from an EMBL/GenBank/DDBJ whole genome shotgun (WGS) entry which is preliminary data.</text>
</comment>
<protein>
    <submittedName>
        <fullName evidence="1">Stage V sporulation protein AD</fullName>
    </submittedName>
</protein>
<organism evidence="1 2">
    <name type="scientific">Roseburia yibonii</name>
    <dbReference type="NCBI Taxonomy" id="2763063"/>
    <lineage>
        <taxon>Bacteria</taxon>
        <taxon>Bacillati</taxon>
        <taxon>Bacillota</taxon>
        <taxon>Clostridia</taxon>
        <taxon>Lachnospirales</taxon>
        <taxon>Lachnospiraceae</taxon>
        <taxon>Roseburia</taxon>
    </lineage>
</organism>
<dbReference type="PIRSF" id="PIRSF011570">
    <property type="entry name" value="SpoVAD"/>
    <property type="match status" value="1"/>
</dbReference>
<dbReference type="InterPro" id="IPR010894">
    <property type="entry name" value="SpoVAD"/>
</dbReference>
<reference evidence="1 2" key="1">
    <citation type="submission" date="2020-08" db="EMBL/GenBank/DDBJ databases">
        <title>Genome public.</title>
        <authorList>
            <person name="Liu C."/>
            <person name="Sun Q."/>
        </authorList>
    </citation>
    <scope>NUCLEOTIDE SEQUENCE [LARGE SCALE GENOMIC DNA]</scope>
    <source>
        <strain evidence="1 2">BX0805</strain>
    </source>
</reference>
<keyword evidence="2" id="KW-1185">Reference proteome</keyword>
<evidence type="ECO:0000313" key="1">
    <source>
        <dbReference type="EMBL" id="MBC5754014.1"/>
    </source>
</evidence>
<dbReference type="NCBIfam" id="TIGR02845">
    <property type="entry name" value="spore_V_AD"/>
    <property type="match status" value="1"/>
</dbReference>
<dbReference type="SUPFAM" id="SSF53901">
    <property type="entry name" value="Thiolase-like"/>
    <property type="match status" value="1"/>
</dbReference>
<dbReference type="NCBIfam" id="NF006160">
    <property type="entry name" value="PRK08304.1"/>
    <property type="match status" value="1"/>
</dbReference>
<dbReference type="InterPro" id="IPR038369">
    <property type="entry name" value="SpoVAD_sf"/>
</dbReference>
<sequence length="353" mass="37961">MENREYGFLHKNKEDKKLQIIGTQSIHFTQAPYILASASVVGKKEGEGPLGNEFDMICDTDKFGEDTWEEAESSLQKESTALALGKSGLAPEDIRYIFAGDLLGQTIATSFGLMDYQIPLFGLYGACSTAGESMALGAMCVAGGYADHILTVTSSHFASAEKQFRYPLEYANQRPVSATWTVTGSGAYILGTKKSDIKITGLTPGRIVDYGVRDSMNMGAAMAPAACDTIYHHFCDFGTKPEDYDKIITGDLGYVGQEILIKLLLDKGYDISGVHTDCGVEIFDRQTQGTDSGGSGCGCAAVTLSAHFLKKIAQGEWKKILFVPTGALLSTVSFNEGQNVPGIAHAVVIEHEE</sequence>
<dbReference type="InterPro" id="IPR016039">
    <property type="entry name" value="Thiolase-like"/>
</dbReference>
<dbReference type="EMBL" id="JACOQH010000005">
    <property type="protein sequence ID" value="MBC5754014.1"/>
    <property type="molecule type" value="Genomic_DNA"/>
</dbReference>
<dbReference type="RefSeq" id="WP_186982218.1">
    <property type="nucleotide sequence ID" value="NZ_JACOQH010000005.1"/>
</dbReference>
<dbReference type="Gene3D" id="3.40.47.40">
    <property type="entry name" value="Stage V sporulation protein AD"/>
    <property type="match status" value="1"/>
</dbReference>
<gene>
    <name evidence="1" type="primary">spoVAD</name>
    <name evidence="1" type="ORF">H8Z76_08235</name>
</gene>
<evidence type="ECO:0000313" key="2">
    <source>
        <dbReference type="Proteomes" id="UP000621540"/>
    </source>
</evidence>
<proteinExistence type="predicted"/>